<dbReference type="OrthoDB" id="9812409at2"/>
<organism evidence="3 4">
    <name type="scientific">Solirubrum puertoriconensis</name>
    <dbReference type="NCBI Taxonomy" id="1751427"/>
    <lineage>
        <taxon>Bacteria</taxon>
        <taxon>Pseudomonadati</taxon>
        <taxon>Bacteroidota</taxon>
        <taxon>Cytophagia</taxon>
        <taxon>Cytophagales</taxon>
    </lineage>
</organism>
<keyword evidence="1" id="KW-1133">Transmembrane helix</keyword>
<evidence type="ECO:0000313" key="4">
    <source>
        <dbReference type="Proteomes" id="UP000054223"/>
    </source>
</evidence>
<evidence type="ECO:0000259" key="2">
    <source>
        <dbReference type="Pfam" id="PF13548"/>
    </source>
</evidence>
<dbReference type="InterPro" id="IPR025196">
    <property type="entry name" value="DUF4126"/>
</dbReference>
<reference evidence="3 4" key="1">
    <citation type="submission" date="2015-11" db="EMBL/GenBank/DDBJ databases">
        <title>Solirubrum puertoriconensis gen. nov. an environmental bacteria isolated in Puerto Rico.</title>
        <authorList>
            <person name="Cuebas-Irizarry M.F."/>
            <person name="Montalvo-Rodriguez R."/>
        </authorList>
    </citation>
    <scope>NUCLEOTIDE SEQUENCE [LARGE SCALE GENOMIC DNA]</scope>
    <source>
        <strain evidence="3 4">MC1A</strain>
    </source>
</reference>
<dbReference type="AlphaFoldDB" id="A0A9X0HLA1"/>
<keyword evidence="4" id="KW-1185">Reference proteome</keyword>
<feature type="domain" description="DUF4126" evidence="2">
    <location>
        <begin position="12"/>
        <end position="152"/>
    </location>
</feature>
<name>A0A9X0HLA1_SOLP1</name>
<protein>
    <recommendedName>
        <fullName evidence="2">DUF4126 domain-containing protein</fullName>
    </recommendedName>
</protein>
<proteinExistence type="predicted"/>
<dbReference type="Proteomes" id="UP000054223">
    <property type="component" value="Unassembled WGS sequence"/>
</dbReference>
<keyword evidence="1" id="KW-0472">Membrane</keyword>
<keyword evidence="1" id="KW-0812">Transmembrane</keyword>
<feature type="transmembrane region" description="Helical" evidence="1">
    <location>
        <begin position="106"/>
        <end position="127"/>
    </location>
</feature>
<dbReference type="RefSeq" id="WP_059069031.1">
    <property type="nucleotide sequence ID" value="NZ_LNAL01000006.1"/>
</dbReference>
<comment type="caution">
    <text evidence="3">The sequence shown here is derived from an EMBL/GenBank/DDBJ whole genome shotgun (WGS) entry which is preliminary data.</text>
</comment>
<accession>A0A9X0HLA1</accession>
<dbReference type="Pfam" id="PF13548">
    <property type="entry name" value="DUF4126"/>
    <property type="match status" value="1"/>
</dbReference>
<gene>
    <name evidence="3" type="ORF">ASU33_07385</name>
</gene>
<sequence>MRINRTSVFWQTLGLGALSGLRSMSSLAMLSHVLHKQPSGRLAASPLRWFQSGTAANALKVMAGGELLGDKLPNMPDRTAPPILGGRILSGALVGGVLAKANRNSLWQGALLGAAAAVASSYAALYLRKAASRNTPVKEPWTGVVEDAITLASGTALLKGNTPGH</sequence>
<evidence type="ECO:0000313" key="3">
    <source>
        <dbReference type="EMBL" id="KUG08020.1"/>
    </source>
</evidence>
<evidence type="ECO:0000256" key="1">
    <source>
        <dbReference type="SAM" id="Phobius"/>
    </source>
</evidence>
<dbReference type="EMBL" id="LNAL01000006">
    <property type="protein sequence ID" value="KUG08020.1"/>
    <property type="molecule type" value="Genomic_DNA"/>
</dbReference>